<name>A0A854C409_9BACT</name>
<evidence type="ECO:0000313" key="1">
    <source>
        <dbReference type="EMBL" id="OKZ12590.1"/>
    </source>
</evidence>
<dbReference type="Proteomes" id="UP000186685">
    <property type="component" value="Unassembled WGS sequence"/>
</dbReference>
<reference evidence="1 2" key="1">
    <citation type="journal article" date="2016" name="Nat. Biotechnol.">
        <title>Measurement of bacterial replication rates in microbial communities.</title>
        <authorList>
            <person name="Brown C.T."/>
            <person name="Olm M.R."/>
            <person name="Thomas B.C."/>
            <person name="Banfield J.F."/>
        </authorList>
    </citation>
    <scope>NUCLEOTIDE SEQUENCE [LARGE SCALE GENOMIC DNA]</scope>
    <source>
        <strain evidence="1">45_130</strain>
    </source>
</reference>
<dbReference type="SUPFAM" id="SSF56112">
    <property type="entry name" value="Protein kinase-like (PK-like)"/>
    <property type="match status" value="1"/>
</dbReference>
<dbReference type="Pfam" id="PF06293">
    <property type="entry name" value="Kdo"/>
    <property type="match status" value="1"/>
</dbReference>
<evidence type="ECO:0008006" key="3">
    <source>
        <dbReference type="Google" id="ProtNLM"/>
    </source>
</evidence>
<dbReference type="InterPro" id="IPR011009">
    <property type="entry name" value="Kinase-like_dom_sf"/>
</dbReference>
<gene>
    <name evidence="1" type="ORF">BHV76_01450</name>
</gene>
<comment type="caution">
    <text evidence="1">The sequence shown here is derived from an EMBL/GenBank/DDBJ whole genome shotgun (WGS) entry which is preliminary data.</text>
</comment>
<dbReference type="EMBL" id="MNQR01000006">
    <property type="protein sequence ID" value="OKZ12590.1"/>
    <property type="molecule type" value="Genomic_DNA"/>
</dbReference>
<evidence type="ECO:0000313" key="2">
    <source>
        <dbReference type="Proteomes" id="UP000186685"/>
    </source>
</evidence>
<organism evidence="1 2">
    <name type="scientific">Phocaeicola plebeius</name>
    <dbReference type="NCBI Taxonomy" id="310297"/>
    <lineage>
        <taxon>Bacteria</taxon>
        <taxon>Pseudomonadati</taxon>
        <taxon>Bacteroidota</taxon>
        <taxon>Bacteroidia</taxon>
        <taxon>Bacteroidales</taxon>
        <taxon>Bacteroidaceae</taxon>
        <taxon>Phocaeicola</taxon>
    </lineage>
</organism>
<protein>
    <recommendedName>
        <fullName evidence="3">Lipopolysaccharide kinase</fullName>
    </recommendedName>
</protein>
<dbReference type="Gene3D" id="1.10.510.10">
    <property type="entry name" value="Transferase(Phosphotransferase) domain 1"/>
    <property type="match status" value="1"/>
</dbReference>
<proteinExistence type="predicted"/>
<dbReference type="AlphaFoldDB" id="A0A854C409"/>
<sequence length="249" mass="29387">MKIVINPQYKNLSHFVHELPQNFDNTGKVLHQGRNQVKAFQVEGYNIVVKRYKRPNLIQRVIYTFFRPSKACRAYNFAFQIQNLGINTPEAIAYIEINRHGLFSDSYFVSLQCEDAPLFPILVNTPLYDKKLARNLALHIVELHKRGFFHGDLNLANILYREDNGSTYFTFIDTNRSHFIKQPSQKTCLKNLMRVTHRTDLLRDIVQTYAQQRGWNANLCCEKVEAMLHHFERKRARKYQIKKVLNLTR</sequence>
<accession>A0A854C409</accession>
<dbReference type="RefSeq" id="WP_249087845.1">
    <property type="nucleotide sequence ID" value="NZ_DAWDWG010000020.1"/>
</dbReference>